<evidence type="ECO:0000256" key="4">
    <source>
        <dbReference type="ARBA" id="ARBA00022692"/>
    </source>
</evidence>
<dbReference type="OrthoDB" id="9808458at2"/>
<evidence type="ECO:0000256" key="5">
    <source>
        <dbReference type="ARBA" id="ARBA00022989"/>
    </source>
</evidence>
<proteinExistence type="inferred from homology"/>
<keyword evidence="6 7" id="KW-0472">Membrane</keyword>
<dbReference type="PANTHER" id="PTHR43337:SF1">
    <property type="entry name" value="XANTHINE_URACIL PERMEASE C887.17-RELATED"/>
    <property type="match status" value="1"/>
</dbReference>
<feature type="transmembrane region" description="Helical" evidence="7">
    <location>
        <begin position="203"/>
        <end position="223"/>
    </location>
</feature>
<evidence type="ECO:0000313" key="8">
    <source>
        <dbReference type="EMBL" id="BAU98821.1"/>
    </source>
</evidence>
<dbReference type="PANTHER" id="PTHR43337">
    <property type="entry name" value="XANTHINE/URACIL PERMEASE C887.17-RELATED"/>
    <property type="match status" value="1"/>
</dbReference>
<dbReference type="InterPro" id="IPR045018">
    <property type="entry name" value="Azg-like"/>
</dbReference>
<dbReference type="RefSeq" id="WP_096380515.1">
    <property type="nucleotide sequence ID" value="NZ_AP017457.1"/>
</dbReference>
<evidence type="ECO:0000256" key="1">
    <source>
        <dbReference type="ARBA" id="ARBA00004127"/>
    </source>
</evidence>
<feature type="transmembrane region" description="Helical" evidence="7">
    <location>
        <begin position="36"/>
        <end position="57"/>
    </location>
</feature>
<accession>A0A173LWB5</accession>
<evidence type="ECO:0000256" key="7">
    <source>
        <dbReference type="SAM" id="Phobius"/>
    </source>
</evidence>
<feature type="transmembrane region" description="Helical" evidence="7">
    <location>
        <begin position="436"/>
        <end position="462"/>
    </location>
</feature>
<feature type="transmembrane region" description="Helical" evidence="7">
    <location>
        <begin position="474"/>
        <end position="496"/>
    </location>
</feature>
<dbReference type="GeneID" id="80451464"/>
<dbReference type="KEGG" id="amin:AUMI_12790"/>
<dbReference type="InterPro" id="IPR006043">
    <property type="entry name" value="NCS2"/>
</dbReference>
<feature type="transmembrane region" description="Helical" evidence="7">
    <location>
        <begin position="386"/>
        <end position="416"/>
    </location>
</feature>
<feature type="transmembrane region" description="Helical" evidence="7">
    <location>
        <begin position="163"/>
        <end position="183"/>
    </location>
</feature>
<feature type="transmembrane region" description="Helical" evidence="7">
    <location>
        <begin position="228"/>
        <end position="247"/>
    </location>
</feature>
<name>A0A173LWB5_9MICO</name>
<feature type="transmembrane region" description="Helical" evidence="7">
    <location>
        <begin position="296"/>
        <end position="314"/>
    </location>
</feature>
<dbReference type="Pfam" id="PF00860">
    <property type="entry name" value="Xan_ur_permease"/>
    <property type="match status" value="1"/>
</dbReference>
<dbReference type="GO" id="GO:0005345">
    <property type="term" value="F:purine nucleobase transmembrane transporter activity"/>
    <property type="evidence" value="ECO:0007669"/>
    <property type="project" value="TreeGrafter"/>
</dbReference>
<evidence type="ECO:0000256" key="2">
    <source>
        <dbReference type="ARBA" id="ARBA00005697"/>
    </source>
</evidence>
<sequence length="498" mass="51695">MSSSTTEKPKSGFAATLDRYFEITKRGSTIGTEFRGGLVIFMTMVYIIILNPIILAFSPDVNGNVIGGGSAEAFEFAPQAVASATALAAGLMTIAFGFVARLPFAIAAGLGINSFLAVTIVKDVTWQEAMGLVVIDGIIILILAVTGLRTMIFTAVPPALKTAITVGIGLFIAFIGLVDGGLVRRTDAGPVPVGLGVGTDHGIGLPTTIFIIGVLTIAVLMALRVRAAILIGLISTTVIAIIAESIFKVGGKFVNGEFVTPFGWDTTIPGLPTSIFAVPDFSTIGEVDLFGSFERIGALAAMMLIFTLVFSNFFDAMGTMTGLSKQAGLADKDGNFPRLKSALVVEGAGAVVGGFTSTSSNTVYIESASGIAGGARTGLANIVTGVLFLVAMFFAPLTSVVPIEVGAAALVIVGALMMSQVVDIDWKDWSISFPAFLTIIMMPFTYSIANGIGIGFITWVVVRAFAGKGKEIHPILWIVAAGFVLYFLSAPLTAAFGG</sequence>
<feature type="transmembrane region" description="Helical" evidence="7">
    <location>
        <begin position="77"/>
        <end position="99"/>
    </location>
</feature>
<dbReference type="GO" id="GO:0005886">
    <property type="term" value="C:plasma membrane"/>
    <property type="evidence" value="ECO:0007669"/>
    <property type="project" value="TreeGrafter"/>
</dbReference>
<protein>
    <submittedName>
        <fullName evidence="8">Transporter</fullName>
    </submittedName>
</protein>
<organism evidence="8 9">
    <name type="scientific">Aurantimicrobium minutum</name>
    <dbReference type="NCBI Taxonomy" id="708131"/>
    <lineage>
        <taxon>Bacteria</taxon>
        <taxon>Bacillati</taxon>
        <taxon>Actinomycetota</taxon>
        <taxon>Actinomycetes</taxon>
        <taxon>Micrococcales</taxon>
        <taxon>Microbacteriaceae</taxon>
        <taxon>Aurantimicrobium</taxon>
    </lineage>
</organism>
<comment type="similarity">
    <text evidence="2">Belongs to the nucleobase:cation symporter-2 (NCS2) (TC 2.A.40) family. Azg-like subfamily.</text>
</comment>
<keyword evidence="3" id="KW-0813">Transport</keyword>
<gene>
    <name evidence="8" type="ORF">AUMI_12790</name>
</gene>
<comment type="subcellular location">
    <subcellularLocation>
        <location evidence="1">Endomembrane system</location>
        <topology evidence="1">Multi-pass membrane protein</topology>
    </subcellularLocation>
</comment>
<evidence type="ECO:0000256" key="3">
    <source>
        <dbReference type="ARBA" id="ARBA00022448"/>
    </source>
</evidence>
<feature type="transmembrane region" description="Helical" evidence="7">
    <location>
        <begin position="133"/>
        <end position="156"/>
    </location>
</feature>
<evidence type="ECO:0000313" key="9">
    <source>
        <dbReference type="Proteomes" id="UP000243847"/>
    </source>
</evidence>
<dbReference type="EMBL" id="AP017457">
    <property type="protein sequence ID" value="BAU98821.1"/>
    <property type="molecule type" value="Genomic_DNA"/>
</dbReference>
<keyword evidence="4 7" id="KW-0812">Transmembrane</keyword>
<keyword evidence="5 7" id="KW-1133">Transmembrane helix</keyword>
<dbReference type="Proteomes" id="UP000243847">
    <property type="component" value="Chromosome sequence1"/>
</dbReference>
<evidence type="ECO:0000256" key="6">
    <source>
        <dbReference type="ARBA" id="ARBA00023136"/>
    </source>
</evidence>
<feature type="transmembrane region" description="Helical" evidence="7">
    <location>
        <begin position="104"/>
        <end position="121"/>
    </location>
</feature>
<dbReference type="AlphaFoldDB" id="A0A173LWB5"/>
<reference evidence="8 9" key="1">
    <citation type="journal article" date="2016" name="Genome Announc.">
        <title>Complete Genome Sequence of Aurantimicrobium minutum Type Strain KNCT, a Planktonic Ultramicrobacterium Isolated from River Water.</title>
        <authorList>
            <person name="Nakai R."/>
            <person name="Fujisawa T."/>
            <person name="Nakamura Y."/>
            <person name="Nishide H."/>
            <person name="Uchiyama I."/>
            <person name="Baba T."/>
            <person name="Toyoda A."/>
            <person name="Fujiyama A."/>
            <person name="Naganuma T."/>
            <person name="Niki H."/>
        </authorList>
    </citation>
    <scope>NUCLEOTIDE SEQUENCE [LARGE SCALE GENOMIC DNA]</scope>
    <source>
        <strain evidence="8 9">KNC</strain>
    </source>
</reference>
<dbReference type="GO" id="GO:0012505">
    <property type="term" value="C:endomembrane system"/>
    <property type="evidence" value="ECO:0007669"/>
    <property type="project" value="UniProtKB-SubCell"/>
</dbReference>